<dbReference type="InterPro" id="IPR036942">
    <property type="entry name" value="Beta-barrel_TonB_sf"/>
</dbReference>
<keyword evidence="3 10" id="KW-1134">Transmembrane beta strand</keyword>
<comment type="similarity">
    <text evidence="10 11">Belongs to the TonB-dependent receptor family.</text>
</comment>
<sequence>MNNPKLLALYPLLFSCVAMATDINENNMDKIVVTASGSERSTLLAPASLSVITREELERVSDQKLVSAIRKTAGVSVAGTGVGGRKVIQLRGMESKHSLILIDGKRVSATDDVVGHSDLQYDWLPLDSIERIEIIRGPMSSLYGSEALGGVINIITRNNKVEAQRNVMLGSSIYDDDDGGEQYYGNVQFKQPLSDNLLITGHFGHQYQDDVLSDEDSRISSLEGRKVDSVKLGADWTVNENNRFQLDYFRTDEERWQQTNYRGSDPYHRSWYDLDREQFSIYWQPKLGAWTGNVGYYRSKIDVVHNTNESSVDAYTPQYLQDDVAEARFYRDFGSSRLTIGGEYRDEELEHEAFVGGGDNAIHKSGLLQYEKDLLDNVFLTLGGRWDHHEYFGGEFSPRAYLVWEAMPGLAIKTGYGHGFKAPTLKQISPNYRFDGPHSFVGNENLNPETSDTWELGLRYEAGMSEFSATIFKNDVEDLITTECINNCGMFFGREHQYVNVDEAEIKGLEMEASHPLTDSLTLTGSYTYTKGEDKTTGEKLTARPRHQGTLGMNIDWIPNTLSSSIDWQYIGKQWISLDSELEELPSYSLVNANLSYLLGKHRFVLSATNIGNTDLLEKSESFGYAEYARAVKLNWYWQF</sequence>
<dbReference type="SUPFAM" id="SSF56935">
    <property type="entry name" value="Porins"/>
    <property type="match status" value="1"/>
</dbReference>
<evidence type="ECO:0000259" key="13">
    <source>
        <dbReference type="Pfam" id="PF00593"/>
    </source>
</evidence>
<keyword evidence="6" id="KW-0406">Ion transport</keyword>
<dbReference type="GO" id="GO:0009279">
    <property type="term" value="C:cell outer membrane"/>
    <property type="evidence" value="ECO:0007669"/>
    <property type="project" value="UniProtKB-SubCell"/>
</dbReference>
<organism evidence="15 16">
    <name type="scientific">Methylophaga nitratireducenticrescens</name>
    <dbReference type="NCBI Taxonomy" id="754476"/>
    <lineage>
        <taxon>Bacteria</taxon>
        <taxon>Pseudomonadati</taxon>
        <taxon>Pseudomonadota</taxon>
        <taxon>Gammaproteobacteria</taxon>
        <taxon>Thiotrichales</taxon>
        <taxon>Piscirickettsiaceae</taxon>
        <taxon>Methylophaga</taxon>
    </lineage>
</organism>
<dbReference type="Gene3D" id="2.170.130.10">
    <property type="entry name" value="TonB-dependent receptor, plug domain"/>
    <property type="match status" value="1"/>
</dbReference>
<evidence type="ECO:0000256" key="7">
    <source>
        <dbReference type="ARBA" id="ARBA00023077"/>
    </source>
</evidence>
<keyword evidence="8 10" id="KW-0472">Membrane</keyword>
<evidence type="ECO:0000256" key="5">
    <source>
        <dbReference type="ARBA" id="ARBA00022729"/>
    </source>
</evidence>
<keyword evidence="2 10" id="KW-0813">Transport</keyword>
<evidence type="ECO:0000256" key="11">
    <source>
        <dbReference type="RuleBase" id="RU003357"/>
    </source>
</evidence>
<dbReference type="PANTHER" id="PTHR30069">
    <property type="entry name" value="TONB-DEPENDENT OUTER MEMBRANE RECEPTOR"/>
    <property type="match status" value="1"/>
</dbReference>
<dbReference type="STRING" id="754476.Q7A_853"/>
<feature type="signal peptide" evidence="12">
    <location>
        <begin position="1"/>
        <end position="20"/>
    </location>
</feature>
<dbReference type="PANTHER" id="PTHR30069:SF53">
    <property type="entry name" value="COLICIN I RECEPTOR-RELATED"/>
    <property type="match status" value="1"/>
</dbReference>
<dbReference type="eggNOG" id="COG4771">
    <property type="taxonomic scope" value="Bacteria"/>
</dbReference>
<keyword evidence="9 10" id="KW-0998">Cell outer membrane</keyword>
<proteinExistence type="inferred from homology"/>
<evidence type="ECO:0000256" key="6">
    <source>
        <dbReference type="ARBA" id="ARBA00023065"/>
    </source>
</evidence>
<dbReference type="CDD" id="cd01347">
    <property type="entry name" value="ligand_gated_channel"/>
    <property type="match status" value="1"/>
</dbReference>
<dbReference type="InterPro" id="IPR000531">
    <property type="entry name" value="Beta-barrel_TonB"/>
</dbReference>
<dbReference type="Gene3D" id="2.40.170.20">
    <property type="entry name" value="TonB-dependent receptor, beta-barrel domain"/>
    <property type="match status" value="1"/>
</dbReference>
<dbReference type="HOGENOM" id="CLU_008287_18_2_6"/>
<evidence type="ECO:0000313" key="15">
    <source>
        <dbReference type="EMBL" id="AFI83695.1"/>
    </source>
</evidence>
<dbReference type="RefSeq" id="WP_014706070.1">
    <property type="nucleotide sequence ID" value="NC_017857.3"/>
</dbReference>
<evidence type="ECO:0000313" key="16">
    <source>
        <dbReference type="Proteomes" id="UP000009144"/>
    </source>
</evidence>
<dbReference type="PROSITE" id="PS52016">
    <property type="entry name" value="TONB_DEPENDENT_REC_3"/>
    <property type="match status" value="1"/>
</dbReference>
<dbReference type="KEGG" id="mej:Q7A_853"/>
<gene>
    <name evidence="15" type="ordered locus">Q7A_853</name>
</gene>
<dbReference type="PATRIC" id="fig|754476.3.peg.841"/>
<feature type="domain" description="TonB-dependent receptor plug" evidence="14">
    <location>
        <begin position="45"/>
        <end position="151"/>
    </location>
</feature>
<dbReference type="InterPro" id="IPR039426">
    <property type="entry name" value="TonB-dep_rcpt-like"/>
</dbReference>
<dbReference type="EMBL" id="CP003390">
    <property type="protein sequence ID" value="AFI83695.1"/>
    <property type="molecule type" value="Genomic_DNA"/>
</dbReference>
<dbReference type="Pfam" id="PF00593">
    <property type="entry name" value="TonB_dep_Rec_b-barrel"/>
    <property type="match status" value="1"/>
</dbReference>
<protein>
    <submittedName>
        <fullName evidence="15">TonB-dependent receptor</fullName>
    </submittedName>
</protein>
<keyword evidence="16" id="KW-1185">Reference proteome</keyword>
<evidence type="ECO:0000256" key="9">
    <source>
        <dbReference type="ARBA" id="ARBA00023237"/>
    </source>
</evidence>
<dbReference type="InterPro" id="IPR012910">
    <property type="entry name" value="Plug_dom"/>
</dbReference>
<dbReference type="GO" id="GO:0044718">
    <property type="term" value="P:siderophore transmembrane transport"/>
    <property type="evidence" value="ECO:0007669"/>
    <property type="project" value="TreeGrafter"/>
</dbReference>
<evidence type="ECO:0000256" key="10">
    <source>
        <dbReference type="PROSITE-ProRule" id="PRU01360"/>
    </source>
</evidence>
<reference evidence="15 16" key="2">
    <citation type="journal article" date="2013" name="Int. J. Syst. Evol. Microbiol.">
        <title>Methylophaga nitratireducenticrescens sp. nov. and Methylophaga frappieri sp. nov., isolated from the biofilm of the methanol-fed denitrification system treating the seawater at the Montreal Biodome.</title>
        <authorList>
            <person name="Villeneuve C."/>
            <person name="Martineau C."/>
            <person name="Mauffrey F."/>
            <person name="Villemur R."/>
        </authorList>
    </citation>
    <scope>NUCLEOTIDE SEQUENCE [LARGE SCALE GENOMIC DNA]</scope>
    <source>
        <strain evidence="15 16">JAM1</strain>
    </source>
</reference>
<evidence type="ECO:0000256" key="8">
    <source>
        <dbReference type="ARBA" id="ARBA00023136"/>
    </source>
</evidence>
<evidence type="ECO:0000256" key="12">
    <source>
        <dbReference type="SAM" id="SignalP"/>
    </source>
</evidence>
<evidence type="ECO:0000256" key="4">
    <source>
        <dbReference type="ARBA" id="ARBA00022692"/>
    </source>
</evidence>
<name>I1XH26_METNJ</name>
<keyword evidence="7 11" id="KW-0798">TonB box</keyword>
<evidence type="ECO:0000256" key="3">
    <source>
        <dbReference type="ARBA" id="ARBA00022452"/>
    </source>
</evidence>
<feature type="chain" id="PRO_5003653619" evidence="12">
    <location>
        <begin position="21"/>
        <end position="640"/>
    </location>
</feature>
<dbReference type="AlphaFoldDB" id="I1XH26"/>
<comment type="subcellular location">
    <subcellularLocation>
        <location evidence="1 10">Cell outer membrane</location>
        <topology evidence="1 10">Multi-pass membrane protein</topology>
    </subcellularLocation>
</comment>
<dbReference type="GO" id="GO:0015344">
    <property type="term" value="F:siderophore uptake transmembrane transporter activity"/>
    <property type="evidence" value="ECO:0007669"/>
    <property type="project" value="TreeGrafter"/>
</dbReference>
<reference evidence="15 16" key="1">
    <citation type="journal article" date="2012" name="J. Bacteriol.">
        <title>Complete genome sequences of Methylophaga sp. strain JAM1 and Methylophaga sp. strain JAM7.</title>
        <authorList>
            <person name="Villeneuve C."/>
            <person name="Martineau C."/>
            <person name="Mauffrey F."/>
            <person name="Villemur R."/>
        </authorList>
    </citation>
    <scope>NUCLEOTIDE SEQUENCE [LARGE SCALE GENOMIC DNA]</scope>
    <source>
        <strain evidence="15 16">JAM1</strain>
    </source>
</reference>
<accession>I1XH26</accession>
<dbReference type="Pfam" id="PF07715">
    <property type="entry name" value="Plug"/>
    <property type="match status" value="1"/>
</dbReference>
<dbReference type="Proteomes" id="UP000009144">
    <property type="component" value="Chromosome"/>
</dbReference>
<evidence type="ECO:0000256" key="1">
    <source>
        <dbReference type="ARBA" id="ARBA00004571"/>
    </source>
</evidence>
<evidence type="ECO:0000256" key="2">
    <source>
        <dbReference type="ARBA" id="ARBA00022448"/>
    </source>
</evidence>
<keyword evidence="5 12" id="KW-0732">Signal</keyword>
<evidence type="ECO:0000259" key="14">
    <source>
        <dbReference type="Pfam" id="PF07715"/>
    </source>
</evidence>
<keyword evidence="15" id="KW-0675">Receptor</keyword>
<feature type="domain" description="TonB-dependent receptor-like beta-barrel" evidence="13">
    <location>
        <begin position="234"/>
        <end position="611"/>
    </location>
</feature>
<dbReference type="InterPro" id="IPR037066">
    <property type="entry name" value="Plug_dom_sf"/>
</dbReference>
<keyword evidence="4 10" id="KW-0812">Transmembrane</keyword>
<dbReference type="PROSITE" id="PS51257">
    <property type="entry name" value="PROKAR_LIPOPROTEIN"/>
    <property type="match status" value="1"/>
</dbReference>